<organism evidence="2 3">
    <name type="scientific">Methylomonas fluvii</name>
    <dbReference type="NCBI Taxonomy" id="1854564"/>
    <lineage>
        <taxon>Bacteria</taxon>
        <taxon>Pseudomonadati</taxon>
        <taxon>Pseudomonadota</taxon>
        <taxon>Gammaproteobacteria</taxon>
        <taxon>Methylococcales</taxon>
        <taxon>Methylococcaceae</taxon>
        <taxon>Methylomonas</taxon>
    </lineage>
</organism>
<dbReference type="RefSeq" id="WP_192393476.1">
    <property type="nucleotide sequence ID" value="NZ_CAJHIU010000001.1"/>
</dbReference>
<evidence type="ECO:0000313" key="2">
    <source>
        <dbReference type="EMBL" id="MBD9360768.1"/>
    </source>
</evidence>
<accession>A0ABR9DCE9</accession>
<gene>
    <name evidence="2" type="ORF">EBB_09500</name>
</gene>
<dbReference type="Proteomes" id="UP000641152">
    <property type="component" value="Unassembled WGS sequence"/>
</dbReference>
<sequence>MAKRPNSNLAKIHRSYTVEEVADLFSVHKNTVRAWIKDGLAINDNKRPLLILGSSLRGYLQAKRASNKHKCLPHEIYCLRCKTPKCPAENMVDYEAINASNGRLIGICPCCNSIINKYLRGDQIEHIRGKLDITLPKALKHINESSKPLLNSDFK</sequence>
<protein>
    <submittedName>
        <fullName evidence="2">Helix-turn-helix domain-containing protein</fullName>
    </submittedName>
</protein>
<dbReference type="InterPro" id="IPR041657">
    <property type="entry name" value="HTH_17"/>
</dbReference>
<dbReference type="EMBL" id="JACXST010000001">
    <property type="protein sequence ID" value="MBD9360768.1"/>
    <property type="molecule type" value="Genomic_DNA"/>
</dbReference>
<keyword evidence="3" id="KW-1185">Reference proteome</keyword>
<proteinExistence type="predicted"/>
<reference evidence="2 3" key="1">
    <citation type="submission" date="2020-09" db="EMBL/GenBank/DDBJ databases">
        <title>Methylomonas albis sp. nov. and Methylomonas fluvii sp. nov.: Two cold-adapted methanotrophs from the River Elbe and an amended description of Methylovulum psychrotolerans strain Eb1.</title>
        <authorList>
            <person name="Bussmann I.K."/>
            <person name="Klings K.-W."/>
            <person name="Warnstedt J."/>
            <person name="Hoppert M."/>
            <person name="Saborowski A."/>
            <person name="Horn F."/>
            <person name="Liebner S."/>
        </authorList>
    </citation>
    <scope>NUCLEOTIDE SEQUENCE [LARGE SCALE GENOMIC DNA]</scope>
    <source>
        <strain evidence="2 3">EbB</strain>
    </source>
</reference>
<name>A0ABR9DCE9_9GAMM</name>
<comment type="caution">
    <text evidence="2">The sequence shown here is derived from an EMBL/GenBank/DDBJ whole genome shotgun (WGS) entry which is preliminary data.</text>
</comment>
<dbReference type="Pfam" id="PF12728">
    <property type="entry name" value="HTH_17"/>
    <property type="match status" value="1"/>
</dbReference>
<evidence type="ECO:0000313" key="3">
    <source>
        <dbReference type="Proteomes" id="UP000641152"/>
    </source>
</evidence>
<feature type="domain" description="Helix-turn-helix" evidence="1">
    <location>
        <begin position="16"/>
        <end position="63"/>
    </location>
</feature>
<evidence type="ECO:0000259" key="1">
    <source>
        <dbReference type="Pfam" id="PF12728"/>
    </source>
</evidence>